<feature type="compositionally biased region" description="Polar residues" evidence="1">
    <location>
        <begin position="67"/>
        <end position="77"/>
    </location>
</feature>
<name>A0A0E0PYH2_ORYRU</name>
<dbReference type="AlphaFoldDB" id="A0A0E0PYH2"/>
<keyword evidence="3" id="KW-1185">Reference proteome</keyword>
<dbReference type="Gramene" id="ORUFI06G17450.1">
    <property type="protein sequence ID" value="ORUFI06G17450.1"/>
    <property type="gene ID" value="ORUFI06G17450"/>
</dbReference>
<evidence type="ECO:0000313" key="2">
    <source>
        <dbReference type="EnsemblPlants" id="ORUFI06G17450.1"/>
    </source>
</evidence>
<evidence type="ECO:0000256" key="1">
    <source>
        <dbReference type="SAM" id="MobiDB-lite"/>
    </source>
</evidence>
<dbReference type="EnsemblPlants" id="ORUFI06G17450.1">
    <property type="protein sequence ID" value="ORUFI06G17450.1"/>
    <property type="gene ID" value="ORUFI06G17450"/>
</dbReference>
<evidence type="ECO:0000313" key="3">
    <source>
        <dbReference type="Proteomes" id="UP000008022"/>
    </source>
</evidence>
<reference evidence="2" key="2">
    <citation type="submission" date="2015-06" db="UniProtKB">
        <authorList>
            <consortium name="EnsemblPlants"/>
        </authorList>
    </citation>
    <scope>IDENTIFICATION</scope>
</reference>
<protein>
    <submittedName>
        <fullName evidence="2">Uncharacterized protein</fullName>
    </submittedName>
</protein>
<feature type="compositionally biased region" description="Low complexity" evidence="1">
    <location>
        <begin position="42"/>
        <end position="56"/>
    </location>
</feature>
<organism evidence="2 3">
    <name type="scientific">Oryza rufipogon</name>
    <name type="common">Brownbeard rice</name>
    <name type="synonym">Asian wild rice</name>
    <dbReference type="NCBI Taxonomy" id="4529"/>
    <lineage>
        <taxon>Eukaryota</taxon>
        <taxon>Viridiplantae</taxon>
        <taxon>Streptophyta</taxon>
        <taxon>Embryophyta</taxon>
        <taxon>Tracheophyta</taxon>
        <taxon>Spermatophyta</taxon>
        <taxon>Magnoliopsida</taxon>
        <taxon>Liliopsida</taxon>
        <taxon>Poales</taxon>
        <taxon>Poaceae</taxon>
        <taxon>BOP clade</taxon>
        <taxon>Oryzoideae</taxon>
        <taxon>Oryzeae</taxon>
        <taxon>Oryzinae</taxon>
        <taxon>Oryza</taxon>
    </lineage>
</organism>
<proteinExistence type="predicted"/>
<sequence length="87" mass="9297">MDRKRKAAQISFPQGNNQKPRFMTGQLGGPSTLISNFNNDYNGGSHNNSKQHNHNSTPPPLMAPAQSDPSAVSAQSEQPKKGAVGKP</sequence>
<feature type="compositionally biased region" description="Polar residues" evidence="1">
    <location>
        <begin position="32"/>
        <end position="41"/>
    </location>
</feature>
<feature type="region of interest" description="Disordered" evidence="1">
    <location>
        <begin position="1"/>
        <end position="87"/>
    </location>
</feature>
<accession>A0A0E0PYH2</accession>
<reference evidence="3" key="1">
    <citation type="submission" date="2013-06" db="EMBL/GenBank/DDBJ databases">
        <authorList>
            <person name="Zhao Q."/>
        </authorList>
    </citation>
    <scope>NUCLEOTIDE SEQUENCE</scope>
    <source>
        <strain evidence="3">cv. W1943</strain>
    </source>
</reference>
<dbReference type="Proteomes" id="UP000008022">
    <property type="component" value="Unassembled WGS sequence"/>
</dbReference>
<dbReference type="HOGENOM" id="CLU_2489971_0_0_1"/>